<reference evidence="1 2" key="1">
    <citation type="submission" date="2013-10" db="EMBL/GenBank/DDBJ databases">
        <title>Whole Genome Shotgun Sequence of Photorhabdus temperata J3.</title>
        <authorList>
            <person name="Park G.-S."/>
            <person name="Hong S.-J."/>
            <person name="Shin J.-H."/>
        </authorList>
    </citation>
    <scope>NUCLEOTIDE SEQUENCE [LARGE SCALE GENOMIC DNA]</scope>
    <source>
        <strain evidence="1 2">J3</strain>
    </source>
</reference>
<dbReference type="Proteomes" id="UP000017133">
    <property type="component" value="Unassembled WGS sequence"/>
</dbReference>
<evidence type="ECO:0000313" key="2">
    <source>
        <dbReference type="Proteomes" id="UP000017133"/>
    </source>
</evidence>
<organism evidence="1 2">
    <name type="scientific">Photorhabdus temperata J3</name>
    <dbReference type="NCBI Taxonomy" id="1389415"/>
    <lineage>
        <taxon>Bacteria</taxon>
        <taxon>Pseudomonadati</taxon>
        <taxon>Pseudomonadota</taxon>
        <taxon>Gammaproteobacteria</taxon>
        <taxon>Enterobacterales</taxon>
        <taxon>Morganellaceae</taxon>
        <taxon>Photorhabdus</taxon>
    </lineage>
</organism>
<accession>U7QZ31</accession>
<dbReference type="PATRIC" id="fig|1389415.4.peg.1953"/>
<gene>
    <name evidence="1" type="ORF">O185_09750</name>
</gene>
<dbReference type="EMBL" id="AXDT01000082">
    <property type="protein sequence ID" value="ERT13308.1"/>
    <property type="molecule type" value="Genomic_DNA"/>
</dbReference>
<sequence length="45" mass="5323">MITGVYPQCIDMIFNQLLGKYYVDYINLVCIIMENKQDRFATNET</sequence>
<protein>
    <submittedName>
        <fullName evidence="1">Uncharacterized protein</fullName>
    </submittedName>
</protein>
<name>U7QZ31_PHOTE</name>
<keyword evidence="2" id="KW-1185">Reference proteome</keyword>
<evidence type="ECO:0000313" key="1">
    <source>
        <dbReference type="EMBL" id="ERT13308.1"/>
    </source>
</evidence>
<comment type="caution">
    <text evidence="1">The sequence shown here is derived from an EMBL/GenBank/DDBJ whole genome shotgun (WGS) entry which is preliminary data.</text>
</comment>
<dbReference type="AlphaFoldDB" id="U7QZ31"/>
<proteinExistence type="predicted"/>